<keyword evidence="1" id="KW-0812">Transmembrane</keyword>
<dbReference type="EMBL" id="CP023198">
    <property type="protein sequence ID" value="AUE18235.1"/>
    <property type="molecule type" value="Genomic_DNA"/>
</dbReference>
<evidence type="ECO:0000313" key="3">
    <source>
        <dbReference type="Proteomes" id="UP000232496"/>
    </source>
</evidence>
<keyword evidence="1" id="KW-1133">Transmembrane helix</keyword>
<dbReference type="Proteomes" id="UP000232496">
    <property type="component" value="Chromosome"/>
</dbReference>
<dbReference type="AlphaFoldDB" id="A0AAN1IE30"/>
<evidence type="ECO:0000313" key="2">
    <source>
        <dbReference type="EMBL" id="AUE18235.1"/>
    </source>
</evidence>
<keyword evidence="1" id="KW-0472">Membrane</keyword>
<protein>
    <submittedName>
        <fullName evidence="2">Uncharacterized protein</fullName>
    </submittedName>
</protein>
<dbReference type="RefSeq" id="WP_232783472.1">
    <property type="nucleotide sequence ID" value="NZ_CP021552.1"/>
</dbReference>
<accession>A0AAN1IE30</accession>
<proteinExistence type="predicted"/>
<sequence length="82" mass="9203">MPQSVERIKAMGLYRDYRALEKNDKVALTTAFSTALGGIMVIVKLAMGLWTMSVLLIVSAVYYAMLCISRFFIVKAHTRTVK</sequence>
<gene>
    <name evidence="2" type="ORF">DRBB29_0673</name>
</gene>
<feature type="transmembrane region" description="Helical" evidence="1">
    <location>
        <begin position="26"/>
        <end position="47"/>
    </location>
</feature>
<organism evidence="2 3">
    <name type="scientific">Bifidobacterium breve</name>
    <dbReference type="NCBI Taxonomy" id="1685"/>
    <lineage>
        <taxon>Bacteria</taxon>
        <taxon>Bacillati</taxon>
        <taxon>Actinomycetota</taxon>
        <taxon>Actinomycetes</taxon>
        <taxon>Bifidobacteriales</taxon>
        <taxon>Bifidobacteriaceae</taxon>
        <taxon>Bifidobacterium</taxon>
    </lineage>
</organism>
<evidence type="ECO:0000256" key="1">
    <source>
        <dbReference type="SAM" id="Phobius"/>
    </source>
</evidence>
<reference evidence="2 3" key="1">
    <citation type="submission" date="2017-09" db="EMBL/GenBank/DDBJ databases">
        <title>Comparative genomics and methylome analysis of the gut commensal Bifidobacterium breve.</title>
        <authorList>
            <person name="Bottacini F."/>
            <person name="Morrissey R."/>
            <person name="Roberts R.J."/>
            <person name="James K."/>
            <person name="van Breen J."/>
            <person name="Egan M."/>
            <person name="Lambert J."/>
            <person name="van Limpt K."/>
            <person name="Stanton C."/>
            <person name="Knol J."/>
            <person name="O' Connell Motherway M."/>
            <person name="van Sinderen D."/>
        </authorList>
    </citation>
    <scope>NUCLEOTIDE SEQUENCE [LARGE SCALE GENOMIC DNA]</scope>
    <source>
        <strain evidence="2 3">DRBB29</strain>
    </source>
</reference>
<name>A0AAN1IE30_BIFBR</name>
<feature type="transmembrane region" description="Helical" evidence="1">
    <location>
        <begin position="53"/>
        <end position="73"/>
    </location>
</feature>